<evidence type="ECO:0000313" key="10">
    <source>
        <dbReference type="Proteomes" id="UP000002217"/>
    </source>
</evidence>
<dbReference type="InterPro" id="IPR010969">
    <property type="entry name" value="Cys_dSase-rel_unknwn_funct"/>
</dbReference>
<gene>
    <name evidence="9" type="ordered locus">Dtox_3075</name>
</gene>
<dbReference type="InterPro" id="IPR015422">
    <property type="entry name" value="PyrdxlP-dep_Trfase_small"/>
</dbReference>
<dbReference type="Gene3D" id="3.40.640.10">
    <property type="entry name" value="Type I PLP-dependent aspartate aminotransferase-like (Major domain)"/>
    <property type="match status" value="1"/>
</dbReference>
<protein>
    <recommendedName>
        <fullName evidence="3">cysteine desulfurase</fullName>
        <ecNumber evidence="3">2.8.1.7</ecNumber>
    </recommendedName>
</protein>
<dbReference type="SUPFAM" id="SSF53383">
    <property type="entry name" value="PLP-dependent transferases"/>
    <property type="match status" value="1"/>
</dbReference>
<dbReference type="InterPro" id="IPR000192">
    <property type="entry name" value="Aminotrans_V_dom"/>
</dbReference>
<comment type="catalytic activity">
    <reaction evidence="6">
        <text>(sulfur carrier)-H + L-cysteine = (sulfur carrier)-SH + L-alanine</text>
        <dbReference type="Rhea" id="RHEA:43892"/>
        <dbReference type="Rhea" id="RHEA-COMP:14737"/>
        <dbReference type="Rhea" id="RHEA-COMP:14739"/>
        <dbReference type="ChEBI" id="CHEBI:29917"/>
        <dbReference type="ChEBI" id="CHEBI:35235"/>
        <dbReference type="ChEBI" id="CHEBI:57972"/>
        <dbReference type="ChEBI" id="CHEBI:64428"/>
        <dbReference type="EC" id="2.8.1.7"/>
    </reaction>
</comment>
<dbReference type="NCBIfam" id="TIGR01977">
    <property type="entry name" value="am_tr_V_EF2568"/>
    <property type="match status" value="1"/>
</dbReference>
<dbReference type="KEGG" id="dae:Dtox_3075"/>
<evidence type="ECO:0000256" key="5">
    <source>
        <dbReference type="ARBA" id="ARBA00022898"/>
    </source>
</evidence>
<dbReference type="eggNOG" id="COG0520">
    <property type="taxonomic scope" value="Bacteria"/>
</dbReference>
<dbReference type="InterPro" id="IPR010970">
    <property type="entry name" value="Cys_dSase_SufS"/>
</dbReference>
<evidence type="ECO:0000313" key="9">
    <source>
        <dbReference type="EMBL" id="ACV63827.1"/>
    </source>
</evidence>
<comment type="similarity">
    <text evidence="2">Belongs to the class-V pyridoxal-phosphate-dependent aminotransferase family. Csd subfamily.</text>
</comment>
<dbReference type="EC" id="2.8.1.7" evidence="3"/>
<evidence type="ECO:0000256" key="4">
    <source>
        <dbReference type="ARBA" id="ARBA00022679"/>
    </source>
</evidence>
<evidence type="ECO:0000256" key="1">
    <source>
        <dbReference type="ARBA" id="ARBA00001933"/>
    </source>
</evidence>
<dbReference type="Proteomes" id="UP000002217">
    <property type="component" value="Chromosome"/>
</dbReference>
<dbReference type="HOGENOM" id="CLU_003433_2_4_9"/>
<dbReference type="STRING" id="485916.Dtox_3075"/>
<dbReference type="EMBL" id="CP001720">
    <property type="protein sequence ID" value="ACV63827.1"/>
    <property type="molecule type" value="Genomic_DNA"/>
</dbReference>
<dbReference type="InterPro" id="IPR020578">
    <property type="entry name" value="Aminotrans_V_PyrdxlP_BS"/>
</dbReference>
<dbReference type="InterPro" id="IPR015424">
    <property type="entry name" value="PyrdxlP-dep_Trfase"/>
</dbReference>
<evidence type="ECO:0000256" key="6">
    <source>
        <dbReference type="ARBA" id="ARBA00050776"/>
    </source>
</evidence>
<evidence type="ECO:0000259" key="8">
    <source>
        <dbReference type="Pfam" id="PF00266"/>
    </source>
</evidence>
<sequence>MPVIYMDNAATSWPKPKAMLQAMQQFTEEYGANPGRSGHRMSLAAARVINDTREEIASLFGIKNPLRIIFTLNVTEALNLILHGLLKPGDHVITGSMEHNSVARPLRELENRGVEVTVIKCSPKGQLTPDKVKKSFKKNTRLVILTHASNVAGTLTPIKEIGRITGEAGILFAVDAAQTAGACQLNVKDMKIDLLAFTGHKSLLGPQGTGGLYIAAGVNLAPLKFGGTGSRSELDLQPEFLPDRYESGTPNTIGLAGLGASVKFVRETGVDNIYRHERALTEQLLQELAGIKNLLVYGPNDASMQMPVISINIEGRDPAEIGLLLDEKYGILTRVGLHCAPWAHKTINTFPAGTVRLSPGYFTTAADIDYTVRALREIAGG</sequence>
<dbReference type="PIRSF" id="PIRSF005572">
    <property type="entry name" value="NifS"/>
    <property type="match status" value="1"/>
</dbReference>
<dbReference type="Pfam" id="PF00266">
    <property type="entry name" value="Aminotran_5"/>
    <property type="match status" value="1"/>
</dbReference>
<feature type="domain" description="Aminotransferase class V" evidence="8">
    <location>
        <begin position="4"/>
        <end position="370"/>
    </location>
</feature>
<dbReference type="InterPro" id="IPR015421">
    <property type="entry name" value="PyrdxlP-dep_Trfase_major"/>
</dbReference>
<dbReference type="PROSITE" id="PS00595">
    <property type="entry name" value="AA_TRANSFER_CLASS_5"/>
    <property type="match status" value="1"/>
</dbReference>
<evidence type="ECO:0000256" key="2">
    <source>
        <dbReference type="ARBA" id="ARBA00010447"/>
    </source>
</evidence>
<name>C8W3P1_DESAS</name>
<dbReference type="GO" id="GO:0031071">
    <property type="term" value="F:cysteine desulfurase activity"/>
    <property type="evidence" value="ECO:0007669"/>
    <property type="project" value="UniProtKB-EC"/>
</dbReference>
<dbReference type="PANTHER" id="PTHR43586:SF4">
    <property type="entry name" value="ISOPENICILLIN N EPIMERASE"/>
    <property type="match status" value="1"/>
</dbReference>
<keyword evidence="10" id="KW-1185">Reference proteome</keyword>
<comment type="cofactor">
    <cofactor evidence="1 7">
        <name>pyridoxal 5'-phosphate</name>
        <dbReference type="ChEBI" id="CHEBI:597326"/>
    </cofactor>
</comment>
<dbReference type="Gene3D" id="3.90.1150.10">
    <property type="entry name" value="Aspartate Aminotransferase, domain 1"/>
    <property type="match status" value="1"/>
</dbReference>
<dbReference type="PANTHER" id="PTHR43586">
    <property type="entry name" value="CYSTEINE DESULFURASE"/>
    <property type="match status" value="1"/>
</dbReference>
<dbReference type="GO" id="GO:0030170">
    <property type="term" value="F:pyridoxal phosphate binding"/>
    <property type="evidence" value="ECO:0007669"/>
    <property type="project" value="InterPro"/>
</dbReference>
<evidence type="ECO:0000256" key="7">
    <source>
        <dbReference type="RuleBase" id="RU004504"/>
    </source>
</evidence>
<keyword evidence="4" id="KW-0808">Transferase</keyword>
<proteinExistence type="inferred from homology"/>
<dbReference type="AlphaFoldDB" id="C8W3P1"/>
<dbReference type="CDD" id="cd06453">
    <property type="entry name" value="SufS_like"/>
    <property type="match status" value="1"/>
</dbReference>
<dbReference type="InterPro" id="IPR016454">
    <property type="entry name" value="Cysteine_dSase"/>
</dbReference>
<keyword evidence="5" id="KW-0663">Pyridoxal phosphate</keyword>
<dbReference type="GO" id="GO:0006534">
    <property type="term" value="P:cysteine metabolic process"/>
    <property type="evidence" value="ECO:0007669"/>
    <property type="project" value="InterPro"/>
</dbReference>
<dbReference type="RefSeq" id="WP_015758519.1">
    <property type="nucleotide sequence ID" value="NC_013216.1"/>
</dbReference>
<organism evidence="9 10">
    <name type="scientific">Desulfofarcimen acetoxidans (strain ATCC 49208 / DSM 771 / KCTC 5769 / VKM B-1644 / 5575)</name>
    <name type="common">Desulfotomaculum acetoxidans</name>
    <dbReference type="NCBI Taxonomy" id="485916"/>
    <lineage>
        <taxon>Bacteria</taxon>
        <taxon>Bacillati</taxon>
        <taxon>Bacillota</taxon>
        <taxon>Clostridia</taxon>
        <taxon>Eubacteriales</taxon>
        <taxon>Peptococcaceae</taxon>
        <taxon>Desulfofarcimen</taxon>
    </lineage>
</organism>
<reference evidence="9 10" key="1">
    <citation type="journal article" date="2009" name="Stand. Genomic Sci.">
        <title>Complete genome sequence of Desulfotomaculum acetoxidans type strain (5575).</title>
        <authorList>
            <person name="Spring S."/>
            <person name="Lapidus A."/>
            <person name="Schroder M."/>
            <person name="Gleim D."/>
            <person name="Sims D."/>
            <person name="Meincke L."/>
            <person name="Glavina Del Rio T."/>
            <person name="Tice H."/>
            <person name="Copeland A."/>
            <person name="Cheng J.F."/>
            <person name="Lucas S."/>
            <person name="Chen F."/>
            <person name="Nolan M."/>
            <person name="Bruce D."/>
            <person name="Goodwin L."/>
            <person name="Pitluck S."/>
            <person name="Ivanova N."/>
            <person name="Mavromatis K."/>
            <person name="Mikhailova N."/>
            <person name="Pati A."/>
            <person name="Chen A."/>
            <person name="Palaniappan K."/>
            <person name="Land M."/>
            <person name="Hauser L."/>
            <person name="Chang Y.J."/>
            <person name="Jeffries C.D."/>
            <person name="Chain P."/>
            <person name="Saunders E."/>
            <person name="Brettin T."/>
            <person name="Detter J.C."/>
            <person name="Goker M."/>
            <person name="Bristow J."/>
            <person name="Eisen J.A."/>
            <person name="Markowitz V."/>
            <person name="Hugenholtz P."/>
            <person name="Kyrpides N.C."/>
            <person name="Klenk H.P."/>
            <person name="Han C."/>
        </authorList>
    </citation>
    <scope>NUCLEOTIDE SEQUENCE [LARGE SCALE GENOMIC DNA]</scope>
    <source>
        <strain evidence="10">ATCC 49208 / DSM 771 / VKM B-1644</strain>
    </source>
</reference>
<accession>C8W3P1</accession>
<evidence type="ECO:0000256" key="3">
    <source>
        <dbReference type="ARBA" id="ARBA00012239"/>
    </source>
</evidence>